<feature type="transmembrane region" description="Helical" evidence="1">
    <location>
        <begin position="378"/>
        <end position="394"/>
    </location>
</feature>
<dbReference type="NCBIfam" id="TIGR02123">
    <property type="entry name" value="TRAP_fused"/>
    <property type="match status" value="1"/>
</dbReference>
<feature type="transmembrane region" description="Helical" evidence="1">
    <location>
        <begin position="502"/>
        <end position="529"/>
    </location>
</feature>
<dbReference type="STRING" id="159292.SAMN05192546_101291"/>
<feature type="transmembrane region" description="Helical" evidence="1">
    <location>
        <begin position="618"/>
        <end position="634"/>
    </location>
</feature>
<reference evidence="3 4" key="1">
    <citation type="submission" date="2016-10" db="EMBL/GenBank/DDBJ databases">
        <authorList>
            <person name="de Groot N.N."/>
        </authorList>
    </citation>
    <scope>NUCLEOTIDE SEQUENCE [LARGE SCALE GENOMIC DNA]</scope>
    <source>
        <strain evidence="3 4">APO</strain>
    </source>
</reference>
<feature type="transmembrane region" description="Helical" evidence="1">
    <location>
        <begin position="353"/>
        <end position="372"/>
    </location>
</feature>
<feature type="transmembrane region" description="Helical" evidence="1">
    <location>
        <begin position="29"/>
        <end position="47"/>
    </location>
</feature>
<dbReference type="InterPro" id="IPR010656">
    <property type="entry name" value="DctM"/>
</dbReference>
<feature type="transmembrane region" description="Helical" evidence="1">
    <location>
        <begin position="315"/>
        <end position="332"/>
    </location>
</feature>
<dbReference type="Pfam" id="PF06808">
    <property type="entry name" value="DctM"/>
    <property type="match status" value="1"/>
</dbReference>
<dbReference type="EMBL" id="FNPV01000001">
    <property type="protein sequence ID" value="SDY31292.1"/>
    <property type="molecule type" value="Genomic_DNA"/>
</dbReference>
<evidence type="ECO:0000313" key="3">
    <source>
        <dbReference type="EMBL" id="SDY31292.1"/>
    </source>
</evidence>
<name>A0A1H3IUB9_9FIRM</name>
<dbReference type="PANTHER" id="PTHR43849:SF2">
    <property type="entry name" value="BLL3936 PROTEIN"/>
    <property type="match status" value="1"/>
</dbReference>
<accession>A0A1H3IUB9</accession>
<feature type="transmembrane region" description="Helical" evidence="1">
    <location>
        <begin position="292"/>
        <end position="309"/>
    </location>
</feature>
<feature type="transmembrane region" description="Helical" evidence="1">
    <location>
        <begin position="59"/>
        <end position="76"/>
    </location>
</feature>
<feature type="domain" description="TRAP C4-dicarboxylate transport system permease DctM subunit" evidence="2">
    <location>
        <begin position="127"/>
        <end position="566"/>
    </location>
</feature>
<feature type="transmembrane region" description="Helical" evidence="1">
    <location>
        <begin position="541"/>
        <end position="559"/>
    </location>
</feature>
<dbReference type="RefSeq" id="WP_093310232.1">
    <property type="nucleotide sequence ID" value="NZ_FNPV01000001.1"/>
</dbReference>
<evidence type="ECO:0000313" key="4">
    <source>
        <dbReference type="Proteomes" id="UP000199230"/>
    </source>
</evidence>
<organism evidence="3 4">
    <name type="scientific">Tindallia californiensis</name>
    <dbReference type="NCBI Taxonomy" id="159292"/>
    <lineage>
        <taxon>Bacteria</taxon>
        <taxon>Bacillati</taxon>
        <taxon>Bacillota</taxon>
        <taxon>Clostridia</taxon>
        <taxon>Peptostreptococcales</taxon>
        <taxon>Tindalliaceae</taxon>
        <taxon>Tindallia</taxon>
    </lineage>
</organism>
<protein>
    <submittedName>
        <fullName evidence="3">TRAP transporter, 4TM/12TM fusion protein</fullName>
    </submittedName>
</protein>
<evidence type="ECO:0000256" key="1">
    <source>
        <dbReference type="SAM" id="Phobius"/>
    </source>
</evidence>
<feature type="transmembrane region" description="Helical" evidence="1">
    <location>
        <begin position="415"/>
        <end position="435"/>
    </location>
</feature>
<feature type="transmembrane region" description="Helical" evidence="1">
    <location>
        <begin position="185"/>
        <end position="209"/>
    </location>
</feature>
<dbReference type="OrthoDB" id="9759894at2"/>
<keyword evidence="4" id="KW-1185">Reference proteome</keyword>
<dbReference type="AlphaFoldDB" id="A0A1H3IUB9"/>
<sequence>MLNLFRKKKVEDIQEVAGGAVQRKFAGRVALIITILAVITSFTHVWMNSFSLMIAIKRNALHLGMMLGLAFLMYPATKKSSKINPSVLDWILSFLGLSVGLYIYFFYDSLVDRSLIANNTDYFFAVLAILLILEASRRSVGILLPIISACFLFYAKFGYVFSGMLGHQGFSWQRILTRMYMTSEGIFGTTLMVSSSYVFMFILFGSFLAKTNTAKFFNDFALALAGRLRGGPAHVSVMASGLMGTISGSAQANVATTGSFTIPLMKEVGYSPRFAGAVEAAASTGGILMPPIMGAASFIMASFLGIPYIEVMKAGLIPALFYYIAIFRIIDLRAQKMGLQGLDEKKLPNLKEVMKYQGHLIIPIIIIIILLLRGLTPLYSAFFGMIAVIFVSSLRKSSRLNLTRFIEAMEDGAKTAVSVGIACAVVGFVVGVVAMTGLGQVIAYNIMAFSGGHLWLALILVMIASIFLGMGLPATACYIITASIAAPALVRMGVEPLAAHYFAFYYGTLSAIIPPVALTSYTAGGIAGANPIDVAFTGFKLAFAGIMIPFMFVYSPILLLQNVVVWRLFIVVFTGLVGIYCLGAAAENYLFSTLRLYERIFAGAAAVLLIQPKILTDSIGIGLTVAFIASNYYHTKSIRKKHEQVVTS</sequence>
<keyword evidence="1" id="KW-0812">Transmembrane</keyword>
<gene>
    <name evidence="3" type="ORF">SAMN05192546_101291</name>
</gene>
<proteinExistence type="predicted"/>
<feature type="transmembrane region" description="Helical" evidence="1">
    <location>
        <begin position="88"/>
        <end position="107"/>
    </location>
</feature>
<evidence type="ECO:0000259" key="2">
    <source>
        <dbReference type="Pfam" id="PF06808"/>
    </source>
</evidence>
<feature type="transmembrane region" description="Helical" evidence="1">
    <location>
        <begin position="565"/>
        <end position="584"/>
    </location>
</feature>
<dbReference type="InterPro" id="IPR011853">
    <property type="entry name" value="TRAP_DctM-Dct_fused"/>
</dbReference>
<feature type="transmembrane region" description="Helical" evidence="1">
    <location>
        <begin position="113"/>
        <end position="133"/>
    </location>
</feature>
<feature type="transmembrane region" description="Helical" evidence="1">
    <location>
        <begin position="140"/>
        <end position="165"/>
    </location>
</feature>
<dbReference type="PANTHER" id="PTHR43849">
    <property type="entry name" value="BLL3936 PROTEIN"/>
    <property type="match status" value="1"/>
</dbReference>
<keyword evidence="1" id="KW-0472">Membrane</keyword>
<keyword evidence="1" id="KW-1133">Transmembrane helix</keyword>
<dbReference type="Proteomes" id="UP000199230">
    <property type="component" value="Unassembled WGS sequence"/>
</dbReference>